<reference key="1">
    <citation type="journal article" date="2007" name="Nature">
        <title>The medaka draft genome and insights into vertebrate genome evolution.</title>
        <authorList>
            <person name="Kasahara M."/>
            <person name="Naruse K."/>
            <person name="Sasaki S."/>
            <person name="Nakatani Y."/>
            <person name="Qu W."/>
            <person name="Ahsan B."/>
            <person name="Yamada T."/>
            <person name="Nagayasu Y."/>
            <person name="Doi K."/>
            <person name="Kasai Y."/>
            <person name="Jindo T."/>
            <person name="Kobayashi D."/>
            <person name="Shimada A."/>
            <person name="Toyoda A."/>
            <person name="Kuroki Y."/>
            <person name="Fujiyama A."/>
            <person name="Sasaki T."/>
            <person name="Shimizu A."/>
            <person name="Asakawa S."/>
            <person name="Shimizu N."/>
            <person name="Hashimoto S."/>
            <person name="Yang J."/>
            <person name="Lee Y."/>
            <person name="Matsushima K."/>
            <person name="Sugano S."/>
            <person name="Sakaizumi M."/>
            <person name="Narita T."/>
            <person name="Ohishi K."/>
            <person name="Haga S."/>
            <person name="Ohta F."/>
            <person name="Nomoto H."/>
            <person name="Nogata K."/>
            <person name="Morishita T."/>
            <person name="Endo T."/>
            <person name="Shin-I T."/>
            <person name="Takeda H."/>
            <person name="Morishita S."/>
            <person name="Kohara Y."/>
        </authorList>
    </citation>
    <scope>NUCLEOTIDE SEQUENCE [LARGE SCALE GENOMIC DNA]</scope>
    <source>
        <strain>Hd-rR</strain>
    </source>
</reference>
<accession>A0A3P9K106</accession>
<dbReference type="Ensembl" id="ENSORLT00020012414.1">
    <property type="protein sequence ID" value="ENSORLP00020001803.1"/>
    <property type="gene ID" value="ENSORLG00020002509.1"/>
</dbReference>
<evidence type="ECO:0000313" key="2">
    <source>
        <dbReference type="Proteomes" id="UP000265180"/>
    </source>
</evidence>
<organism evidence="1 2">
    <name type="scientific">Oryzias latipes</name>
    <name type="common">Japanese rice fish</name>
    <name type="synonym">Japanese killifish</name>
    <dbReference type="NCBI Taxonomy" id="8090"/>
    <lineage>
        <taxon>Eukaryota</taxon>
        <taxon>Metazoa</taxon>
        <taxon>Chordata</taxon>
        <taxon>Craniata</taxon>
        <taxon>Vertebrata</taxon>
        <taxon>Euteleostomi</taxon>
        <taxon>Actinopterygii</taxon>
        <taxon>Neopterygii</taxon>
        <taxon>Teleostei</taxon>
        <taxon>Neoteleostei</taxon>
        <taxon>Acanthomorphata</taxon>
        <taxon>Ovalentaria</taxon>
        <taxon>Atherinomorphae</taxon>
        <taxon>Beloniformes</taxon>
        <taxon>Adrianichthyidae</taxon>
        <taxon>Oryziinae</taxon>
        <taxon>Oryzias</taxon>
    </lineage>
</organism>
<dbReference type="Proteomes" id="UP000265180">
    <property type="component" value="Chromosome 6"/>
</dbReference>
<reference evidence="1" key="4">
    <citation type="submission" date="2025-09" db="UniProtKB">
        <authorList>
            <consortium name="Ensembl"/>
        </authorList>
    </citation>
    <scope>IDENTIFICATION</scope>
    <source>
        <strain evidence="1">HNI</strain>
    </source>
</reference>
<protein>
    <submittedName>
        <fullName evidence="1">Uncharacterized protein</fullName>
    </submittedName>
</protein>
<reference evidence="1" key="3">
    <citation type="submission" date="2025-08" db="UniProtKB">
        <authorList>
            <consortium name="Ensembl"/>
        </authorList>
    </citation>
    <scope>IDENTIFICATION</scope>
    <source>
        <strain evidence="1">HNI</strain>
    </source>
</reference>
<dbReference type="AlphaFoldDB" id="A0A3P9K106"/>
<proteinExistence type="predicted"/>
<evidence type="ECO:0000313" key="1">
    <source>
        <dbReference type="Ensembl" id="ENSORLP00020001803.1"/>
    </source>
</evidence>
<name>A0A3P9K106_ORYLA</name>
<sequence length="76" mass="8854">CDVHTQELGAVHSFHQCVVDGQRSMLSVRSPKIHNHLLRLFHVQEEIVVSMCHNNREICLGTQLSWKIDFQKQTYP</sequence>
<reference evidence="1 2" key="2">
    <citation type="submission" date="2017-04" db="EMBL/GenBank/DDBJ databases">
        <title>CpG methylation of centromeres and impact of large insertions on vertebrate speciation.</title>
        <authorList>
            <person name="Ichikawa K."/>
            <person name="Yoshimura J."/>
            <person name="Morishita S."/>
        </authorList>
    </citation>
    <scope>NUCLEOTIDE SEQUENCE</scope>
    <source>
        <strain evidence="1 2">HNI</strain>
    </source>
</reference>